<dbReference type="SMART" id="SM00325">
    <property type="entry name" value="RhoGEF"/>
    <property type="match status" value="1"/>
</dbReference>
<feature type="compositionally biased region" description="Basic and acidic residues" evidence="2">
    <location>
        <begin position="1099"/>
        <end position="1110"/>
    </location>
</feature>
<feature type="region of interest" description="Disordered" evidence="2">
    <location>
        <begin position="285"/>
        <end position="322"/>
    </location>
</feature>
<proteinExistence type="predicted"/>
<feature type="region of interest" description="Disordered" evidence="2">
    <location>
        <begin position="242"/>
        <end position="267"/>
    </location>
</feature>
<dbReference type="OrthoDB" id="1594986at2759"/>
<protein>
    <submittedName>
        <fullName evidence="5">Uncharacterized protein</fullName>
    </submittedName>
</protein>
<dbReference type="InterPro" id="IPR055251">
    <property type="entry name" value="SOS1_NGEF_PH"/>
</dbReference>
<dbReference type="CDD" id="cd00160">
    <property type="entry name" value="RhoGEF"/>
    <property type="match status" value="1"/>
</dbReference>
<dbReference type="EMBL" id="JAFDVH010000005">
    <property type="protein sequence ID" value="KAG7478354.1"/>
    <property type="molecule type" value="Genomic_DNA"/>
</dbReference>
<evidence type="ECO:0000313" key="5">
    <source>
        <dbReference type="EMBL" id="KAG7478354.1"/>
    </source>
</evidence>
<keyword evidence="1" id="KW-0175">Coiled coil</keyword>
<feature type="domain" description="PH" evidence="3">
    <location>
        <begin position="1426"/>
        <end position="1533"/>
    </location>
</feature>
<feature type="compositionally biased region" description="Polar residues" evidence="2">
    <location>
        <begin position="1043"/>
        <end position="1053"/>
    </location>
</feature>
<dbReference type="Gene3D" id="2.30.29.30">
    <property type="entry name" value="Pleckstrin-homology domain (PH domain)/Phosphotyrosine-binding domain (PTB)"/>
    <property type="match status" value="1"/>
</dbReference>
<evidence type="ECO:0000256" key="1">
    <source>
        <dbReference type="SAM" id="Coils"/>
    </source>
</evidence>
<feature type="region of interest" description="Disordered" evidence="2">
    <location>
        <begin position="428"/>
        <end position="453"/>
    </location>
</feature>
<name>A0A9D3QBD6_MEGAT</name>
<feature type="compositionally biased region" description="Basic and acidic residues" evidence="2">
    <location>
        <begin position="285"/>
        <end position="294"/>
    </location>
</feature>
<feature type="compositionally biased region" description="Basic and acidic residues" evidence="2">
    <location>
        <begin position="516"/>
        <end position="527"/>
    </location>
</feature>
<dbReference type="InterPro" id="IPR001849">
    <property type="entry name" value="PH_domain"/>
</dbReference>
<dbReference type="InterPro" id="IPR052231">
    <property type="entry name" value="Rho_GEF_signaling-related"/>
</dbReference>
<feature type="compositionally biased region" description="Low complexity" evidence="2">
    <location>
        <begin position="1603"/>
        <end position="1625"/>
    </location>
</feature>
<dbReference type="InterPro" id="IPR035899">
    <property type="entry name" value="DBL_dom_sf"/>
</dbReference>
<dbReference type="PANTHER" id="PTHR45845:SF2">
    <property type="entry name" value="RIKEN CDNA D630003M21 GENE"/>
    <property type="match status" value="1"/>
</dbReference>
<evidence type="ECO:0000259" key="4">
    <source>
        <dbReference type="PROSITE" id="PS50010"/>
    </source>
</evidence>
<feature type="compositionally biased region" description="Polar residues" evidence="2">
    <location>
        <begin position="1069"/>
        <end position="1094"/>
    </location>
</feature>
<comment type="caution">
    <text evidence="5">The sequence shown here is derived from an EMBL/GenBank/DDBJ whole genome shotgun (WGS) entry which is preliminary data.</text>
</comment>
<feature type="region of interest" description="Disordered" evidence="2">
    <location>
        <begin position="1584"/>
        <end position="1719"/>
    </location>
</feature>
<reference evidence="5" key="1">
    <citation type="submission" date="2021-01" db="EMBL/GenBank/DDBJ databases">
        <authorList>
            <person name="Zahm M."/>
            <person name="Roques C."/>
            <person name="Cabau C."/>
            <person name="Klopp C."/>
            <person name="Donnadieu C."/>
            <person name="Jouanno E."/>
            <person name="Lampietro C."/>
            <person name="Louis A."/>
            <person name="Herpin A."/>
            <person name="Echchiki A."/>
            <person name="Berthelot C."/>
            <person name="Parey E."/>
            <person name="Roest-Crollius H."/>
            <person name="Braasch I."/>
            <person name="Postlethwait J."/>
            <person name="Bobe J."/>
            <person name="Montfort J."/>
            <person name="Bouchez O."/>
            <person name="Begum T."/>
            <person name="Mejri S."/>
            <person name="Adams A."/>
            <person name="Chen W.-J."/>
            <person name="Guiguen Y."/>
        </authorList>
    </citation>
    <scope>NUCLEOTIDE SEQUENCE</scope>
    <source>
        <strain evidence="5">YG-15Mar2019-1</strain>
        <tissue evidence="5">Brain</tissue>
    </source>
</reference>
<dbReference type="PROSITE" id="PS50003">
    <property type="entry name" value="PH_DOMAIN"/>
    <property type="match status" value="1"/>
</dbReference>
<feature type="region of interest" description="Disordered" evidence="2">
    <location>
        <begin position="482"/>
        <end position="535"/>
    </location>
</feature>
<organism evidence="5 6">
    <name type="scientific">Megalops atlanticus</name>
    <name type="common">Tarpon</name>
    <name type="synonym">Clupea gigantea</name>
    <dbReference type="NCBI Taxonomy" id="7932"/>
    <lineage>
        <taxon>Eukaryota</taxon>
        <taxon>Metazoa</taxon>
        <taxon>Chordata</taxon>
        <taxon>Craniata</taxon>
        <taxon>Vertebrata</taxon>
        <taxon>Euteleostomi</taxon>
        <taxon>Actinopterygii</taxon>
        <taxon>Neopterygii</taxon>
        <taxon>Teleostei</taxon>
        <taxon>Elopiformes</taxon>
        <taxon>Megalopidae</taxon>
        <taxon>Megalops</taxon>
    </lineage>
</organism>
<accession>A0A9D3QBD6</accession>
<dbReference type="SMART" id="SM00233">
    <property type="entry name" value="PH"/>
    <property type="match status" value="1"/>
</dbReference>
<dbReference type="Proteomes" id="UP001046870">
    <property type="component" value="Chromosome 5"/>
</dbReference>
<sequence length="1719" mass="190584">MNPESLELSIQSALSALYPPFEVTAPTVLSQLFRVIEERYRGDALQCLLDFLIPAKHILESVQQAACAAYSDVLFRCEGWPLCLRDRIVVQLASINPLLLRPGDFYLQVEPFADQAARIVLKSLLEEHRQVEETPVPETSYPSIFTEDWLRDVNEGRHGPPLRRCLLSTDQGVVKVPWAQVAKPEFVDKPKAMAAPAPTVVPEAPLEPPRPPAAPPAFSVETRILPAKDGIAVSLRLVDSSHAGPAAADRARPVGKPVGWVSPNTWDSRRDRELEGDYVDLVEFAKEKEAEPRQPRRPAIRPVRPAPPAPSRDPAPPCGRTLRFSEEPCTPCLRRRLGQEAESQELRCRYRDSYLAALQNPVSFETGSMLAILEESAPGGGGAECENGGVAGGQCCPSTPPNQPPTAGEGNNNHCLHAEDFKKISKNLGKPLSLSPSTASETSRKCPVAYRQGNRSNSDIFPEMIPRIHVVQCKKTTAFGLVSPKLERRKPSKKDVTPPSKVEALTPPPPANGQEQKLETPQAERRAGPQTCTPSARSCKPLLVPSLKSSSCLLHLGIACLPGSRDRTGRAVVEVYGDHQGWRSPLVSSQELCKLLFLFHSVPRKEVRDLGMTVVIDARKKAPPAAFFKGLLMAQGQAPHAVHCTLMLVDKDTSPRPEKHPGLQMDLVTSMKALHKVVEGQQLTAGLEGTFPYSHSDWLQLFQKLDPFVSDLQEASGLLQRAIRKLEGMKKTDTVQEVEQCVGEQKALMKEVLEDSRLVALQRGGGATLARLRKEEARFSHSEDYRDAMDSVTSLYNQVEEQVHTLVMRSNESLQHLDFLLKLRELECRFRKIQEWLSEEGEPQLVEANSAEDTLQGVELALQRLQSVLIQANEQKQQAMALVTEAEKLEGSSYPETEAFWDMVRAVKSSLSDFLSRAEQCRAELENMIDLCRFCEKATEFAKDCRQYLEKAQPGCYSAKSNLSALKRYQERFGEFSAERFQDVKAQACALQGSRGMRVWNIAWLKCQEARQQLEERLQDFDKTQRPAALKADPSCQVKGVNEFSTPARGTTPSSSSSSSAKARESQERTTTALEESRAFQSKESSNATVTCFNINFKPDGKPRKGRDAAADSSGDVRTQAKKGDAPAKTGDGERGGEADLTQAGPAGCERPPSHQALGRSLSEGSGVGEPRGSPDCGEHGQPSRRILQAAQHFQISRHGSFCSEEPCRCGPPADRPGGVPLAPGANVEENGSSLLRLERIVEELLLTEREYVRALGYIIAHYLPELERPHVPQDLRGQRGCIFGNLEKLHDFHRHSFLGELEACLLEPGRVGRCFLRHKESFALYALYSKNKPQSDSLLFHHGHEFFKEKQLELGDKMDLSSYLLKPVQRISKYNLLLQDMLNELGPQRDRERAEIQAALEVIRFQLRHGNDLLAMDDIQDCDVNLKEQGQLIRQGEFQVSYRKKKCRRHVFLFQDLILFSKTKKTEVGNDVYIYKQSFKTSDIGMTHTSGNSGLCFEIWFRRRKSEDTYTLQAESAEVKEAWTSDLERILWEQAVRSREIRMQERVFMGIGNKPFMDIKPSDAAISDRAVNCILVGREPKVLSSSGVSGPQGELILARPNSVGSGSTASSSGSHSSSSSGRGSLPPIGYLCNQSQAGKESHDVCPATGALEDDDLDNEHESFHLLMDSSESSGESGMPRQQNPAQFPETGLPRRVPKEILHRSQTAGSDEPPALRKG</sequence>
<dbReference type="GO" id="GO:0005085">
    <property type="term" value="F:guanyl-nucleotide exchange factor activity"/>
    <property type="evidence" value="ECO:0007669"/>
    <property type="project" value="InterPro"/>
</dbReference>
<dbReference type="Gene3D" id="1.20.900.10">
    <property type="entry name" value="Dbl homology (DH) domain"/>
    <property type="match status" value="1"/>
</dbReference>
<feature type="compositionally biased region" description="Pro residues" evidence="2">
    <location>
        <begin position="304"/>
        <end position="317"/>
    </location>
</feature>
<feature type="region of interest" description="Disordered" evidence="2">
    <location>
        <begin position="1026"/>
        <end position="1182"/>
    </location>
</feature>
<dbReference type="Pfam" id="PF22697">
    <property type="entry name" value="SOS1_NGEF_PH"/>
    <property type="match status" value="1"/>
</dbReference>
<evidence type="ECO:0000256" key="2">
    <source>
        <dbReference type="SAM" id="MobiDB-lite"/>
    </source>
</evidence>
<dbReference type="SUPFAM" id="SSF50729">
    <property type="entry name" value="PH domain-like"/>
    <property type="match status" value="1"/>
</dbReference>
<feature type="domain" description="DH" evidence="4">
    <location>
        <begin position="1237"/>
        <end position="1414"/>
    </location>
</feature>
<keyword evidence="6" id="KW-1185">Reference proteome</keyword>
<dbReference type="InterPro" id="IPR011993">
    <property type="entry name" value="PH-like_dom_sf"/>
</dbReference>
<feature type="coiled-coil region" evidence="1">
    <location>
        <begin position="848"/>
        <end position="892"/>
    </location>
</feature>
<evidence type="ECO:0000259" key="3">
    <source>
        <dbReference type="PROSITE" id="PS50003"/>
    </source>
</evidence>
<dbReference type="CDD" id="cd13242">
    <property type="entry name" value="PH_puratrophin-1"/>
    <property type="match status" value="1"/>
</dbReference>
<feature type="compositionally biased region" description="Basic and acidic residues" evidence="2">
    <location>
        <begin position="1122"/>
        <end position="1138"/>
    </location>
</feature>
<dbReference type="InterPro" id="IPR000219">
    <property type="entry name" value="DH_dom"/>
</dbReference>
<dbReference type="PROSITE" id="PS50010">
    <property type="entry name" value="DH_2"/>
    <property type="match status" value="1"/>
</dbReference>
<dbReference type="Gene3D" id="1.20.58.60">
    <property type="match status" value="1"/>
</dbReference>
<dbReference type="SUPFAM" id="SSF48065">
    <property type="entry name" value="DBL homology domain (DH-domain)"/>
    <property type="match status" value="1"/>
</dbReference>
<evidence type="ECO:0000313" key="6">
    <source>
        <dbReference type="Proteomes" id="UP001046870"/>
    </source>
</evidence>
<gene>
    <name evidence="5" type="ORF">MATL_G00079590</name>
</gene>
<dbReference type="PANTHER" id="PTHR45845">
    <property type="entry name" value="RHO GUANINE NUCLEOTIDE EXCHANGE FACTOR-RELATED"/>
    <property type="match status" value="1"/>
</dbReference>
<dbReference type="Pfam" id="PF00621">
    <property type="entry name" value="RhoGEF"/>
    <property type="match status" value="1"/>
</dbReference>
<dbReference type="SUPFAM" id="SSF46966">
    <property type="entry name" value="Spectrin repeat"/>
    <property type="match status" value="1"/>
</dbReference>